<dbReference type="EMBL" id="UZAH01025364">
    <property type="protein sequence ID" value="VDO62385.1"/>
    <property type="molecule type" value="Genomic_DNA"/>
</dbReference>
<reference evidence="1 2" key="1">
    <citation type="submission" date="2018-11" db="EMBL/GenBank/DDBJ databases">
        <authorList>
            <consortium name="Pathogen Informatics"/>
        </authorList>
    </citation>
    <scope>NUCLEOTIDE SEQUENCE [LARGE SCALE GENOMIC DNA]</scope>
</reference>
<keyword evidence="2" id="KW-1185">Reference proteome</keyword>
<organism evidence="2 3">
    <name type="scientific">Heligmosomoides polygyrus</name>
    <name type="common">Parasitic roundworm</name>
    <dbReference type="NCBI Taxonomy" id="6339"/>
    <lineage>
        <taxon>Eukaryota</taxon>
        <taxon>Metazoa</taxon>
        <taxon>Ecdysozoa</taxon>
        <taxon>Nematoda</taxon>
        <taxon>Chromadorea</taxon>
        <taxon>Rhabditida</taxon>
        <taxon>Rhabditina</taxon>
        <taxon>Rhabditomorpha</taxon>
        <taxon>Strongyloidea</taxon>
        <taxon>Heligmosomidae</taxon>
        <taxon>Heligmosomoides</taxon>
    </lineage>
</organism>
<reference evidence="3" key="2">
    <citation type="submission" date="2019-09" db="UniProtKB">
        <authorList>
            <consortium name="WormBaseParasite"/>
        </authorList>
    </citation>
    <scope>IDENTIFICATION</scope>
</reference>
<proteinExistence type="predicted"/>
<dbReference type="AlphaFoldDB" id="A0A183FEI1"/>
<accession>A0A3P8AN93</accession>
<evidence type="ECO:0000313" key="1">
    <source>
        <dbReference type="EMBL" id="VDO62385.1"/>
    </source>
</evidence>
<gene>
    <name evidence="1" type="ORF">HPBE_LOCUS4788</name>
</gene>
<evidence type="ECO:0000313" key="2">
    <source>
        <dbReference type="Proteomes" id="UP000050761"/>
    </source>
</evidence>
<sequence length="133" mass="14538">MSGGLARSPCTGWSASDVFLTNLPDLAGPEAFHIFVSGMDSGKNALVTMGLASHLCWQIHSGRQVSPSSSAEDGCRRHGVKKADDEMKRASVDIIHWMWSGVNFNSKNLHPCRPPCALRQMFVFGPVLFRPPQ</sequence>
<name>A0A183FEI1_HELPZ</name>
<evidence type="ECO:0000313" key="3">
    <source>
        <dbReference type="WBParaSite" id="HPBE_0000478701-mRNA-1"/>
    </source>
</evidence>
<protein>
    <submittedName>
        <fullName evidence="1 3">Uncharacterized protein</fullName>
    </submittedName>
</protein>
<accession>A0A183FEI1</accession>
<dbReference type="Proteomes" id="UP000050761">
    <property type="component" value="Unassembled WGS sequence"/>
</dbReference>
<dbReference type="WBParaSite" id="HPBE_0000478701-mRNA-1">
    <property type="protein sequence ID" value="HPBE_0000478701-mRNA-1"/>
    <property type="gene ID" value="HPBE_0000478701"/>
</dbReference>